<dbReference type="PANTHER" id="PTHR35561">
    <property type="entry name" value="RNA 2',3'-CYCLIC PHOSPHODIESTERASE"/>
    <property type="match status" value="1"/>
</dbReference>
<dbReference type="InterPro" id="IPR009097">
    <property type="entry name" value="Cyclic_Pdiesterase"/>
</dbReference>
<feature type="short sequence motif" description="HXTX 2" evidence="2">
    <location>
        <begin position="139"/>
        <end position="142"/>
    </location>
</feature>
<organism evidence="4 5">
    <name type="scientific">Candidatus Thermofonsia Clade 3 bacterium</name>
    <dbReference type="NCBI Taxonomy" id="2364212"/>
    <lineage>
        <taxon>Bacteria</taxon>
        <taxon>Bacillati</taxon>
        <taxon>Chloroflexota</taxon>
        <taxon>Candidatus Thermofontia</taxon>
        <taxon>Candidatus Thermofonsia Clade 3</taxon>
    </lineage>
</organism>
<dbReference type="Proteomes" id="UP000230790">
    <property type="component" value="Unassembled WGS sequence"/>
</dbReference>
<feature type="active site" description="Proton acceptor" evidence="2">
    <location>
        <position position="139"/>
    </location>
</feature>
<dbReference type="NCBIfam" id="TIGR02258">
    <property type="entry name" value="2_5_ligase"/>
    <property type="match status" value="1"/>
</dbReference>
<evidence type="ECO:0000259" key="3">
    <source>
        <dbReference type="Pfam" id="PF02834"/>
    </source>
</evidence>
<sequence>MRPISQPALRAFLALDFDDHARRFLTAHLRRLRDTPWAGHVRWVRADNLHLTLRFLGDITPAQADHYGDAFGQGLAQIPRPTPWTLAVTSPRFFPHPAHPRLIACLVETDTTLNALTALAEACATAIGLTPETRPFRGHITLGRMRDTFPHNVHPLAEERPVHLRPAQITLYKSQLDPRGAIYTPLRAFSATSQP</sequence>
<dbReference type="GO" id="GO:0008664">
    <property type="term" value="F:RNA 2',3'-cyclic 3'-phosphodiesterase activity"/>
    <property type="evidence" value="ECO:0007669"/>
    <property type="project" value="UniProtKB-EC"/>
</dbReference>
<evidence type="ECO:0000313" key="4">
    <source>
        <dbReference type="EMBL" id="PJF47166.1"/>
    </source>
</evidence>
<gene>
    <name evidence="4" type="ORF">CUN48_10150</name>
</gene>
<dbReference type="SUPFAM" id="SSF55144">
    <property type="entry name" value="LigT-like"/>
    <property type="match status" value="1"/>
</dbReference>
<dbReference type="InterPro" id="IPR014051">
    <property type="entry name" value="Phosphoesterase_HXTX"/>
</dbReference>
<comment type="similarity">
    <text evidence="2">Belongs to the 2H phosphoesterase superfamily. ThpR family.</text>
</comment>
<comment type="catalytic activity">
    <reaction evidence="2">
        <text>a 3'-end 2',3'-cyclophospho-ribonucleotide-RNA + H2O = a 3'-end 2'-phospho-ribonucleotide-RNA + H(+)</text>
        <dbReference type="Rhea" id="RHEA:11828"/>
        <dbReference type="Rhea" id="RHEA-COMP:10464"/>
        <dbReference type="Rhea" id="RHEA-COMP:17353"/>
        <dbReference type="ChEBI" id="CHEBI:15377"/>
        <dbReference type="ChEBI" id="CHEBI:15378"/>
        <dbReference type="ChEBI" id="CHEBI:83064"/>
        <dbReference type="ChEBI" id="CHEBI:173113"/>
        <dbReference type="EC" id="3.1.4.58"/>
    </reaction>
</comment>
<accession>A0A2M8QBI8</accession>
<comment type="caution">
    <text evidence="4">The sequence shown here is derived from an EMBL/GenBank/DDBJ whole genome shotgun (WGS) entry which is preliminary data.</text>
</comment>
<dbReference type="Pfam" id="PF02834">
    <property type="entry name" value="LigT_PEase"/>
    <property type="match status" value="2"/>
</dbReference>
<name>A0A2M8QBI8_9CHLR</name>
<protein>
    <recommendedName>
        <fullName evidence="2">RNA 2',3'-cyclic phosphodiesterase</fullName>
        <shortName evidence="2">RNA 2',3'-CPDase</shortName>
        <ecNumber evidence="2">3.1.4.58</ecNumber>
    </recommendedName>
</protein>
<evidence type="ECO:0000313" key="5">
    <source>
        <dbReference type="Proteomes" id="UP000230790"/>
    </source>
</evidence>
<feature type="domain" description="Phosphoesterase HXTX" evidence="3">
    <location>
        <begin position="27"/>
        <end position="72"/>
    </location>
</feature>
<keyword evidence="1 2" id="KW-0378">Hydrolase</keyword>
<dbReference type="HAMAP" id="MF_01940">
    <property type="entry name" value="RNA_CPDase"/>
    <property type="match status" value="1"/>
</dbReference>
<dbReference type="EC" id="3.1.4.58" evidence="2"/>
<evidence type="ECO:0000256" key="1">
    <source>
        <dbReference type="ARBA" id="ARBA00022801"/>
    </source>
</evidence>
<feature type="short sequence motif" description="HXTX 1" evidence="2">
    <location>
        <begin position="50"/>
        <end position="53"/>
    </location>
</feature>
<evidence type="ECO:0000256" key="2">
    <source>
        <dbReference type="HAMAP-Rule" id="MF_01940"/>
    </source>
</evidence>
<dbReference type="EMBL" id="PGTN01000064">
    <property type="protein sequence ID" value="PJF47166.1"/>
    <property type="molecule type" value="Genomic_DNA"/>
</dbReference>
<dbReference type="PANTHER" id="PTHR35561:SF1">
    <property type="entry name" value="RNA 2',3'-CYCLIC PHOSPHODIESTERASE"/>
    <property type="match status" value="1"/>
</dbReference>
<proteinExistence type="inferred from homology"/>
<dbReference type="InterPro" id="IPR004175">
    <property type="entry name" value="RNA_CPDase"/>
</dbReference>
<feature type="active site" description="Proton donor" evidence="2">
    <location>
        <position position="50"/>
    </location>
</feature>
<dbReference type="Gene3D" id="3.90.1140.10">
    <property type="entry name" value="Cyclic phosphodiesterase"/>
    <property type="match status" value="1"/>
</dbReference>
<feature type="domain" description="Phosphoesterase HXTX" evidence="3">
    <location>
        <begin position="112"/>
        <end position="183"/>
    </location>
</feature>
<dbReference type="GO" id="GO:0004113">
    <property type="term" value="F:2',3'-cyclic-nucleotide 3'-phosphodiesterase activity"/>
    <property type="evidence" value="ECO:0007669"/>
    <property type="project" value="InterPro"/>
</dbReference>
<dbReference type="AlphaFoldDB" id="A0A2M8QBI8"/>
<comment type="function">
    <text evidence="2">Hydrolyzes RNA 2',3'-cyclic phosphodiester to an RNA 2'-phosphomonoester.</text>
</comment>
<reference evidence="4 5" key="1">
    <citation type="submission" date="2017-11" db="EMBL/GenBank/DDBJ databases">
        <title>Evolution of Phototrophy in the Chloroflexi Phylum Driven by Horizontal Gene Transfer.</title>
        <authorList>
            <person name="Ward L.M."/>
            <person name="Hemp J."/>
            <person name="Shih P.M."/>
            <person name="Mcglynn S.E."/>
            <person name="Fischer W."/>
        </authorList>
    </citation>
    <scope>NUCLEOTIDE SEQUENCE [LARGE SCALE GENOMIC DNA]</scope>
    <source>
        <strain evidence="4">JP3_7</strain>
    </source>
</reference>